<proteinExistence type="predicted"/>
<organism evidence="1 2">
    <name type="scientific">Pyronema omphalodes (strain CBS 100304)</name>
    <name type="common">Pyronema confluens</name>
    <dbReference type="NCBI Taxonomy" id="1076935"/>
    <lineage>
        <taxon>Eukaryota</taxon>
        <taxon>Fungi</taxon>
        <taxon>Dikarya</taxon>
        <taxon>Ascomycota</taxon>
        <taxon>Pezizomycotina</taxon>
        <taxon>Pezizomycetes</taxon>
        <taxon>Pezizales</taxon>
        <taxon>Pyronemataceae</taxon>
        <taxon>Pyronema</taxon>
    </lineage>
</organism>
<keyword evidence="2" id="KW-1185">Reference proteome</keyword>
<sequence length="166" mass="18036">MVVVVNAGDEILVPLYESGTKASTVQWSQNLSQRTAQYASVICDNMSTGEQVTLFIAAEYYKDSTIANANHISKIAEKIEGEGYKLKIDGRIQYGQKNAAGELRFIVYHDKERKPFQHRFVETAMASAAAGKASEIAKTLGGATGTAAEMAATVAKNFVGDYLRTF</sequence>
<dbReference type="OMA" id="SIPTKGD"/>
<accession>U4L9Q1</accession>
<protein>
    <submittedName>
        <fullName evidence="1">Uncharacterized protein</fullName>
    </submittedName>
</protein>
<reference evidence="1 2" key="1">
    <citation type="journal article" date="2013" name="PLoS Genet.">
        <title>The genome and development-dependent transcriptomes of Pyronema confluens: a window into fungal evolution.</title>
        <authorList>
            <person name="Traeger S."/>
            <person name="Altegoer F."/>
            <person name="Freitag M."/>
            <person name="Gabaldon T."/>
            <person name="Kempken F."/>
            <person name="Kumar A."/>
            <person name="Marcet-Houben M."/>
            <person name="Poggeler S."/>
            <person name="Stajich J.E."/>
            <person name="Nowrousian M."/>
        </authorList>
    </citation>
    <scope>NUCLEOTIDE SEQUENCE [LARGE SCALE GENOMIC DNA]</scope>
    <source>
        <strain evidence="2">CBS 100304</strain>
        <tissue evidence="1">Vegetative mycelium</tissue>
    </source>
</reference>
<dbReference type="eggNOG" id="ENOG502SV5E">
    <property type="taxonomic scope" value="Eukaryota"/>
</dbReference>
<gene>
    <name evidence="1" type="ORF">PCON_10011</name>
</gene>
<evidence type="ECO:0000313" key="1">
    <source>
        <dbReference type="EMBL" id="CCX10417.1"/>
    </source>
</evidence>
<dbReference type="OrthoDB" id="4537670at2759"/>
<dbReference type="AlphaFoldDB" id="U4L9Q1"/>
<name>U4L9Q1_PYROM</name>
<evidence type="ECO:0000313" key="2">
    <source>
        <dbReference type="Proteomes" id="UP000018144"/>
    </source>
</evidence>
<dbReference type="EMBL" id="HF935540">
    <property type="protein sequence ID" value="CCX10417.1"/>
    <property type="molecule type" value="Genomic_DNA"/>
</dbReference>
<dbReference type="Proteomes" id="UP000018144">
    <property type="component" value="Unassembled WGS sequence"/>
</dbReference>